<sequence>MGWADQTVATRWVDPAPPPPLRPALREDRLVASNDEDDVNDDAATMELEGSESGGTTIGRGGSATPGPQPSLTANVVMTAVTDYDKDDDGALGS</sequence>
<dbReference type="AlphaFoldDB" id="A0A0E0ISR5"/>
<proteinExistence type="predicted"/>
<dbReference type="Gramene" id="ONIVA10G11070.1">
    <property type="protein sequence ID" value="ONIVA10G11070.1"/>
    <property type="gene ID" value="ONIVA10G11070"/>
</dbReference>
<evidence type="ECO:0000313" key="3">
    <source>
        <dbReference type="Proteomes" id="UP000006591"/>
    </source>
</evidence>
<dbReference type="HOGENOM" id="CLU_2389896_0_0_1"/>
<feature type="region of interest" description="Disordered" evidence="1">
    <location>
        <begin position="1"/>
        <end position="73"/>
    </location>
</feature>
<dbReference type="EnsemblPlants" id="ONIVA10G11070.1">
    <property type="protein sequence ID" value="ONIVA10G11070.1"/>
    <property type="gene ID" value="ONIVA10G11070"/>
</dbReference>
<dbReference type="Proteomes" id="UP000006591">
    <property type="component" value="Chromosome 10"/>
</dbReference>
<reference evidence="2" key="2">
    <citation type="submission" date="2018-04" db="EMBL/GenBank/DDBJ databases">
        <title>OnivRS2 (Oryza nivara Reference Sequence Version 2).</title>
        <authorList>
            <person name="Zhang J."/>
            <person name="Kudrna D."/>
            <person name="Lee S."/>
            <person name="Talag J."/>
            <person name="Rajasekar S."/>
            <person name="Welchert J."/>
            <person name="Hsing Y.-I."/>
            <person name="Wing R.A."/>
        </authorList>
    </citation>
    <scope>NUCLEOTIDE SEQUENCE [LARGE SCALE GENOMIC DNA]</scope>
</reference>
<evidence type="ECO:0000256" key="1">
    <source>
        <dbReference type="SAM" id="MobiDB-lite"/>
    </source>
</evidence>
<reference evidence="2" key="1">
    <citation type="submission" date="2015-04" db="UniProtKB">
        <authorList>
            <consortium name="EnsemblPlants"/>
        </authorList>
    </citation>
    <scope>IDENTIFICATION</scope>
    <source>
        <strain evidence="2">SL10</strain>
    </source>
</reference>
<keyword evidence="3" id="KW-1185">Reference proteome</keyword>
<organism evidence="2">
    <name type="scientific">Oryza nivara</name>
    <name type="common">Indian wild rice</name>
    <name type="synonym">Oryza sativa f. spontanea</name>
    <dbReference type="NCBI Taxonomy" id="4536"/>
    <lineage>
        <taxon>Eukaryota</taxon>
        <taxon>Viridiplantae</taxon>
        <taxon>Streptophyta</taxon>
        <taxon>Embryophyta</taxon>
        <taxon>Tracheophyta</taxon>
        <taxon>Spermatophyta</taxon>
        <taxon>Magnoliopsida</taxon>
        <taxon>Liliopsida</taxon>
        <taxon>Poales</taxon>
        <taxon>Poaceae</taxon>
        <taxon>BOP clade</taxon>
        <taxon>Oryzoideae</taxon>
        <taxon>Oryzeae</taxon>
        <taxon>Oryzinae</taxon>
        <taxon>Oryza</taxon>
    </lineage>
</organism>
<evidence type="ECO:0000313" key="2">
    <source>
        <dbReference type="EnsemblPlants" id="ONIVA10G11070.1"/>
    </source>
</evidence>
<name>A0A0E0ISR5_ORYNI</name>
<accession>A0A0E0ISR5</accession>
<feature type="compositionally biased region" description="Gly residues" evidence="1">
    <location>
        <begin position="52"/>
        <end position="64"/>
    </location>
</feature>
<protein>
    <submittedName>
        <fullName evidence="2">Uncharacterized protein</fullName>
    </submittedName>
</protein>